<dbReference type="PANTHER" id="PTHR30426">
    <property type="entry name" value="4-HYDROXY-3-METHYLBUT-2-ENYL DIPHOSPHATE REDUCTASE"/>
    <property type="match status" value="1"/>
</dbReference>
<feature type="binding site" evidence="1">
    <location>
        <position position="223"/>
    </location>
    <ligand>
        <name>(2E)-4-hydroxy-3-methylbut-2-enyl diphosphate</name>
        <dbReference type="ChEBI" id="CHEBI:128753"/>
    </ligand>
</feature>
<feature type="binding site" evidence="1">
    <location>
        <position position="221"/>
    </location>
    <ligand>
        <name>isopentenyl diphosphate</name>
        <dbReference type="ChEBI" id="CHEBI:128769"/>
    </ligand>
</feature>
<evidence type="ECO:0000256" key="1">
    <source>
        <dbReference type="HAMAP-Rule" id="MF_00191"/>
    </source>
</evidence>
<dbReference type="NCBIfam" id="TIGR00216">
    <property type="entry name" value="ispH_lytB"/>
    <property type="match status" value="1"/>
</dbReference>
<comment type="function">
    <text evidence="1">Catalyzes the conversion of 1-hydroxy-2-methyl-2-(E)-butenyl 4-diphosphate (HMBPP) into a mixture of isopentenyl diphosphate (IPP) and dimethylallyl diphosphate (DMAPP). Acts in the terminal step of the DOXP/MEP pathway for isoprenoid precursor biosynthesis.</text>
</comment>
<dbReference type="HAMAP" id="MF_00191">
    <property type="entry name" value="IspH"/>
    <property type="match status" value="1"/>
</dbReference>
<dbReference type="Gene3D" id="3.40.50.11270">
    <property type="match status" value="1"/>
</dbReference>
<comment type="pathway">
    <text evidence="1">Isoprenoid biosynthesis; isopentenyl diphosphate biosynthesis via DXP pathway; isopentenyl diphosphate from 1-deoxy-D-xylulose 5-phosphate: step 6/6.</text>
</comment>
<keyword evidence="1" id="KW-0408">Iron</keyword>
<dbReference type="GO" id="GO:0019288">
    <property type="term" value="P:isopentenyl diphosphate biosynthetic process, methylerythritol 4-phosphate pathway"/>
    <property type="evidence" value="ECO:0007669"/>
    <property type="project" value="UniProtKB-UniRule"/>
</dbReference>
<feature type="binding site" evidence="1">
    <location>
        <position position="77"/>
    </location>
    <ligand>
        <name>(2E)-4-hydroxy-3-methylbut-2-enyl diphosphate</name>
        <dbReference type="ChEBI" id="CHEBI:128753"/>
    </ligand>
</feature>
<feature type="binding site" evidence="1">
    <location>
        <position position="265"/>
    </location>
    <ligand>
        <name>(2E)-4-hydroxy-3-methylbut-2-enyl diphosphate</name>
        <dbReference type="ChEBI" id="CHEBI:128753"/>
    </ligand>
</feature>
<gene>
    <name evidence="1" type="primary">ispH</name>
    <name evidence="2" type="ORF">SAMN04244560_02543</name>
</gene>
<keyword evidence="1" id="KW-0004">4Fe-4S</keyword>
<feature type="binding site" evidence="1">
    <location>
        <position position="265"/>
    </location>
    <ligand>
        <name>dimethylallyl diphosphate</name>
        <dbReference type="ChEBI" id="CHEBI:57623"/>
    </ligand>
</feature>
<dbReference type="NCBIfam" id="NF009024">
    <property type="entry name" value="PRK12360.1"/>
    <property type="match status" value="1"/>
</dbReference>
<feature type="binding site" evidence="1">
    <location>
        <position position="165"/>
    </location>
    <ligand>
        <name>(2E)-4-hydroxy-3-methylbut-2-enyl diphosphate</name>
        <dbReference type="ChEBI" id="CHEBI:128753"/>
    </ligand>
</feature>
<dbReference type="UniPathway" id="UPA00059">
    <property type="reaction ID" value="UER00105"/>
</dbReference>
<sequence>MKILIAEYAGFCFGVKRAIETAYQEIEKGDGKKIYTLGEIIHNPQVISDLSKKGVNVIEEEELDKLTEGDKLIIRSHGVSKKLYDFLAKKGVEVIDVTCPFVKKVQNIVYEYYHKGYSIIIVGDRNHPEVIGVNGWCDDTAYVVNSIEEAYELPQLEKACAVAQTTLIEKHWKDILEVIKLKVKDLIFFNTICDATQKRQDAADELSKKVDVMFVIGGKHSSNTQKLKKICEKNCKNTFHIEDAEELTLEMVKDHEIIGVTAGASTPDYVIEDVIEKIRFLKGEDGDE</sequence>
<feature type="binding site" evidence="1">
    <location>
        <position position="221"/>
    </location>
    <ligand>
        <name>(2E)-4-hydroxy-3-methylbut-2-enyl diphosphate</name>
        <dbReference type="ChEBI" id="CHEBI:128753"/>
    </ligand>
</feature>
<feature type="binding site" evidence="1">
    <location>
        <position position="223"/>
    </location>
    <ligand>
        <name>isopentenyl diphosphate</name>
        <dbReference type="ChEBI" id="CHEBI:128769"/>
    </ligand>
</feature>
<comment type="catalytic activity">
    <reaction evidence="1">
        <text>dimethylallyl diphosphate + 2 oxidized [2Fe-2S]-[ferredoxin] + H2O = (2E)-4-hydroxy-3-methylbut-2-enyl diphosphate + 2 reduced [2Fe-2S]-[ferredoxin] + 2 H(+)</text>
        <dbReference type="Rhea" id="RHEA:24825"/>
        <dbReference type="Rhea" id="RHEA-COMP:10000"/>
        <dbReference type="Rhea" id="RHEA-COMP:10001"/>
        <dbReference type="ChEBI" id="CHEBI:15377"/>
        <dbReference type="ChEBI" id="CHEBI:15378"/>
        <dbReference type="ChEBI" id="CHEBI:33737"/>
        <dbReference type="ChEBI" id="CHEBI:33738"/>
        <dbReference type="ChEBI" id="CHEBI:57623"/>
        <dbReference type="ChEBI" id="CHEBI:128753"/>
        <dbReference type="EC" id="1.17.7.4"/>
    </reaction>
</comment>
<feature type="binding site" evidence="1">
    <location>
        <position position="222"/>
    </location>
    <ligand>
        <name>(2E)-4-hydroxy-3-methylbut-2-enyl diphosphate</name>
        <dbReference type="ChEBI" id="CHEBI:128753"/>
    </ligand>
</feature>
<dbReference type="EMBL" id="FNBS01000088">
    <property type="protein sequence ID" value="SDG55177.1"/>
    <property type="molecule type" value="Genomic_DNA"/>
</dbReference>
<organism evidence="2 3">
    <name type="scientific">Thermoanaerobacter thermohydrosulfuricus</name>
    <name type="common">Clostridium thermohydrosulfuricum</name>
    <dbReference type="NCBI Taxonomy" id="1516"/>
    <lineage>
        <taxon>Bacteria</taxon>
        <taxon>Bacillati</taxon>
        <taxon>Bacillota</taxon>
        <taxon>Clostridia</taxon>
        <taxon>Thermoanaerobacterales</taxon>
        <taxon>Thermoanaerobacteraceae</taxon>
        <taxon>Thermoanaerobacter</taxon>
    </lineage>
</organism>
<feature type="binding site" evidence="1">
    <location>
        <position position="42"/>
    </location>
    <ligand>
        <name>dimethylallyl diphosphate</name>
        <dbReference type="ChEBI" id="CHEBI:57623"/>
    </ligand>
</feature>
<dbReference type="Pfam" id="PF02401">
    <property type="entry name" value="LYTB"/>
    <property type="match status" value="1"/>
</dbReference>
<dbReference type="GO" id="GO:0051745">
    <property type="term" value="F:4-hydroxy-3-methylbut-2-enyl diphosphate reductase activity"/>
    <property type="evidence" value="ECO:0007669"/>
    <property type="project" value="UniProtKB-UniRule"/>
</dbReference>
<comment type="cofactor">
    <cofactor evidence="1">
        <name>[4Fe-4S] cluster</name>
        <dbReference type="ChEBI" id="CHEBI:49883"/>
    </cofactor>
    <text evidence="1">Binds 1 [4Fe-4S] cluster per subunit.</text>
</comment>
<protein>
    <recommendedName>
        <fullName evidence="1">4-hydroxy-3-methylbut-2-enyl diphosphate reductase</fullName>
        <shortName evidence="1">HMBPP reductase</shortName>
        <ecNumber evidence="1">1.17.7.4</ecNumber>
    </recommendedName>
</protein>
<keyword evidence="1" id="KW-0560">Oxidoreductase</keyword>
<dbReference type="GO" id="GO:0051539">
    <property type="term" value="F:4 iron, 4 sulfur cluster binding"/>
    <property type="evidence" value="ECO:0007669"/>
    <property type="project" value="UniProtKB-UniRule"/>
</dbReference>
<feature type="binding site" evidence="1">
    <location>
        <position position="99"/>
    </location>
    <ligand>
        <name>[4Fe-4S] cluster</name>
        <dbReference type="ChEBI" id="CHEBI:49883"/>
    </ligand>
</feature>
<dbReference type="InterPro" id="IPR003451">
    <property type="entry name" value="LytB/IspH"/>
</dbReference>
<accession>A0A1G7V630</accession>
<feature type="binding site" evidence="1">
    <location>
        <position position="127"/>
    </location>
    <ligand>
        <name>dimethylallyl diphosphate</name>
        <dbReference type="ChEBI" id="CHEBI:57623"/>
    </ligand>
</feature>
<feature type="active site" description="Proton donor" evidence="1">
    <location>
        <position position="129"/>
    </location>
</feature>
<dbReference type="Proteomes" id="UP000183404">
    <property type="component" value="Unassembled WGS sequence"/>
</dbReference>
<feature type="binding site" evidence="1">
    <location>
        <position position="222"/>
    </location>
    <ligand>
        <name>dimethylallyl diphosphate</name>
        <dbReference type="ChEBI" id="CHEBI:57623"/>
    </ligand>
</feature>
<feature type="binding site" evidence="1">
    <location>
        <position position="42"/>
    </location>
    <ligand>
        <name>isopentenyl diphosphate</name>
        <dbReference type="ChEBI" id="CHEBI:128769"/>
    </ligand>
</feature>
<dbReference type="NCBIfam" id="NF002187">
    <property type="entry name" value="PRK01045.1-1"/>
    <property type="match status" value="1"/>
</dbReference>
<dbReference type="GO" id="GO:0046872">
    <property type="term" value="F:metal ion binding"/>
    <property type="evidence" value="ECO:0007669"/>
    <property type="project" value="UniProtKB-KW"/>
</dbReference>
<name>A0A1G7V630_THETY</name>
<keyword evidence="1" id="KW-0479">Metal-binding</keyword>
<feature type="binding site" evidence="1">
    <location>
        <position position="222"/>
    </location>
    <ligand>
        <name>isopentenyl diphosphate</name>
        <dbReference type="ChEBI" id="CHEBI:128769"/>
    </ligand>
</feature>
<proteinExistence type="inferred from homology"/>
<dbReference type="RefSeq" id="WP_004396272.1">
    <property type="nucleotide sequence ID" value="NZ_FNBS01000088.1"/>
</dbReference>
<dbReference type="AlphaFoldDB" id="A0A1G7V630"/>
<comment type="similarity">
    <text evidence="1">Belongs to the IspH family.</text>
</comment>
<feature type="binding site" evidence="1">
    <location>
        <position position="42"/>
    </location>
    <ligand>
        <name>(2E)-4-hydroxy-3-methylbut-2-enyl diphosphate</name>
        <dbReference type="ChEBI" id="CHEBI:128753"/>
    </ligand>
</feature>
<feature type="binding site" evidence="1">
    <location>
        <position position="221"/>
    </location>
    <ligand>
        <name>dimethylallyl diphosphate</name>
        <dbReference type="ChEBI" id="CHEBI:57623"/>
    </ligand>
</feature>
<dbReference type="GO" id="GO:0016114">
    <property type="term" value="P:terpenoid biosynthetic process"/>
    <property type="evidence" value="ECO:0007669"/>
    <property type="project" value="UniProtKB-UniRule"/>
</dbReference>
<dbReference type="UniPathway" id="UPA00056">
    <property type="reaction ID" value="UER00097"/>
</dbReference>
<evidence type="ECO:0000313" key="2">
    <source>
        <dbReference type="EMBL" id="SDG55177.1"/>
    </source>
</evidence>
<dbReference type="PANTHER" id="PTHR30426:SF0">
    <property type="entry name" value="4-HYDROXY-3-METHYLBUT-2-ENYL DIPHOSPHATE REDUCTASE"/>
    <property type="match status" value="1"/>
</dbReference>
<comment type="pathway">
    <text evidence="1">Isoprenoid biosynthesis; dimethylallyl diphosphate biosynthesis; dimethylallyl diphosphate from (2E)-4-hydroxy-3-methylbutenyl diphosphate: step 1/1.</text>
</comment>
<feature type="binding site" evidence="1">
    <location>
        <position position="193"/>
    </location>
    <ligand>
        <name>[4Fe-4S] cluster</name>
        <dbReference type="ChEBI" id="CHEBI:49883"/>
    </ligand>
</feature>
<feature type="binding site" evidence="1">
    <location>
        <position position="12"/>
    </location>
    <ligand>
        <name>[4Fe-4S] cluster</name>
        <dbReference type="ChEBI" id="CHEBI:49883"/>
    </ligand>
</feature>
<reference evidence="2 3" key="1">
    <citation type="submission" date="2016-10" db="EMBL/GenBank/DDBJ databases">
        <authorList>
            <person name="de Groot N.N."/>
        </authorList>
    </citation>
    <scope>NUCLEOTIDE SEQUENCE [LARGE SCALE GENOMIC DNA]</scope>
    <source>
        <strain evidence="2 3">DSM 569</strain>
    </source>
</reference>
<dbReference type="Gene3D" id="3.40.1010.20">
    <property type="entry name" value="4-hydroxy-3-methylbut-2-enyl diphosphate reductase, catalytic domain"/>
    <property type="match status" value="2"/>
</dbReference>
<dbReference type="EC" id="1.17.7.4" evidence="1"/>
<evidence type="ECO:0000313" key="3">
    <source>
        <dbReference type="Proteomes" id="UP000183404"/>
    </source>
</evidence>
<keyword evidence="1" id="KW-0414">Isoprene biosynthesis</keyword>
<keyword evidence="1" id="KW-0411">Iron-sulfur</keyword>
<feature type="binding site" evidence="1">
    <location>
        <position position="265"/>
    </location>
    <ligand>
        <name>isopentenyl diphosphate</name>
        <dbReference type="ChEBI" id="CHEBI:128769"/>
    </ligand>
</feature>
<dbReference type="GO" id="GO:0050992">
    <property type="term" value="P:dimethylallyl diphosphate biosynthetic process"/>
    <property type="evidence" value="ECO:0007669"/>
    <property type="project" value="UniProtKB-UniRule"/>
</dbReference>
<feature type="binding site" evidence="1">
    <location>
        <position position="127"/>
    </location>
    <ligand>
        <name>(2E)-4-hydroxy-3-methylbut-2-enyl diphosphate</name>
        <dbReference type="ChEBI" id="CHEBI:128753"/>
    </ligand>
</feature>
<feature type="binding site" evidence="1">
    <location>
        <position position="127"/>
    </location>
    <ligand>
        <name>isopentenyl diphosphate</name>
        <dbReference type="ChEBI" id="CHEBI:128769"/>
    </ligand>
</feature>
<feature type="binding site" evidence="1">
    <location>
        <position position="77"/>
    </location>
    <ligand>
        <name>dimethylallyl diphosphate</name>
        <dbReference type="ChEBI" id="CHEBI:57623"/>
    </ligand>
</feature>
<feature type="binding site" evidence="1">
    <location>
        <position position="223"/>
    </location>
    <ligand>
        <name>dimethylallyl diphosphate</name>
        <dbReference type="ChEBI" id="CHEBI:57623"/>
    </ligand>
</feature>
<feature type="binding site" evidence="1">
    <location>
        <position position="77"/>
    </location>
    <ligand>
        <name>isopentenyl diphosphate</name>
        <dbReference type="ChEBI" id="CHEBI:128769"/>
    </ligand>
</feature>
<comment type="catalytic activity">
    <reaction evidence="1">
        <text>isopentenyl diphosphate + 2 oxidized [2Fe-2S]-[ferredoxin] + H2O = (2E)-4-hydroxy-3-methylbut-2-enyl diphosphate + 2 reduced [2Fe-2S]-[ferredoxin] + 2 H(+)</text>
        <dbReference type="Rhea" id="RHEA:24488"/>
        <dbReference type="Rhea" id="RHEA-COMP:10000"/>
        <dbReference type="Rhea" id="RHEA-COMP:10001"/>
        <dbReference type="ChEBI" id="CHEBI:15377"/>
        <dbReference type="ChEBI" id="CHEBI:15378"/>
        <dbReference type="ChEBI" id="CHEBI:33737"/>
        <dbReference type="ChEBI" id="CHEBI:33738"/>
        <dbReference type="ChEBI" id="CHEBI:128753"/>
        <dbReference type="ChEBI" id="CHEBI:128769"/>
        <dbReference type="EC" id="1.17.7.4"/>
    </reaction>
</comment>
<dbReference type="CDD" id="cd13944">
    <property type="entry name" value="lytB_ispH"/>
    <property type="match status" value="1"/>
</dbReference>